<dbReference type="SUPFAM" id="SSF56281">
    <property type="entry name" value="Metallo-hydrolase/oxidoreductase"/>
    <property type="match status" value="1"/>
</dbReference>
<evidence type="ECO:0000313" key="10">
    <source>
        <dbReference type="Proteomes" id="UP000030745"/>
    </source>
</evidence>
<evidence type="ECO:0000256" key="6">
    <source>
        <dbReference type="ARBA" id="ARBA00022759"/>
    </source>
</evidence>
<dbReference type="Gene3D" id="3.60.15.10">
    <property type="entry name" value="Ribonuclease Z/Hydroxyacylglutathione hydrolase-like"/>
    <property type="match status" value="1"/>
</dbReference>
<keyword evidence="10" id="KW-1185">Reference proteome</keyword>
<protein>
    <submittedName>
        <fullName evidence="9">Uncharacterized protein</fullName>
    </submittedName>
</protein>
<dbReference type="GeneID" id="24134070"/>
<dbReference type="PANTHER" id="PTHR46018">
    <property type="entry name" value="ZINC PHOSPHODIESTERASE ELAC PROTEIN 1"/>
    <property type="match status" value="1"/>
</dbReference>
<evidence type="ECO:0000256" key="5">
    <source>
        <dbReference type="ARBA" id="ARBA00022723"/>
    </source>
</evidence>
<dbReference type="GO" id="GO:0042781">
    <property type="term" value="F:3'-tRNA processing endoribonuclease activity"/>
    <property type="evidence" value="ECO:0007669"/>
    <property type="project" value="TreeGrafter"/>
</dbReference>
<keyword evidence="3" id="KW-0819">tRNA processing</keyword>
<dbReference type="VEuPathDB" id="FungiDB:SPRG_12072"/>
<comment type="subunit">
    <text evidence="2">Homodimer.</text>
</comment>
<evidence type="ECO:0000256" key="7">
    <source>
        <dbReference type="ARBA" id="ARBA00022801"/>
    </source>
</evidence>
<dbReference type="Pfam" id="PF23023">
    <property type="entry name" value="Anti-Pycsar_Apyc1"/>
    <property type="match status" value="1"/>
</dbReference>
<dbReference type="RefSeq" id="XP_012207228.1">
    <property type="nucleotide sequence ID" value="XM_012351838.1"/>
</dbReference>
<dbReference type="InterPro" id="IPR036866">
    <property type="entry name" value="RibonucZ/Hydroxyglut_hydro"/>
</dbReference>
<accession>A0A067C6B0</accession>
<reference evidence="9 10" key="1">
    <citation type="journal article" date="2013" name="PLoS Genet.">
        <title>Distinctive expansion of potential virulence genes in the genome of the oomycete fish pathogen Saprolegnia parasitica.</title>
        <authorList>
            <person name="Jiang R.H."/>
            <person name="de Bruijn I."/>
            <person name="Haas B.J."/>
            <person name="Belmonte R."/>
            <person name="Lobach L."/>
            <person name="Christie J."/>
            <person name="van den Ackerveken G."/>
            <person name="Bottin A."/>
            <person name="Bulone V."/>
            <person name="Diaz-Moreno S.M."/>
            <person name="Dumas B."/>
            <person name="Fan L."/>
            <person name="Gaulin E."/>
            <person name="Govers F."/>
            <person name="Grenville-Briggs L.J."/>
            <person name="Horner N.R."/>
            <person name="Levin J.Z."/>
            <person name="Mammella M."/>
            <person name="Meijer H.J."/>
            <person name="Morris P."/>
            <person name="Nusbaum C."/>
            <person name="Oome S."/>
            <person name="Phillips A.J."/>
            <person name="van Rooyen D."/>
            <person name="Rzeszutek E."/>
            <person name="Saraiva M."/>
            <person name="Secombes C.J."/>
            <person name="Seidl M.F."/>
            <person name="Snel B."/>
            <person name="Stassen J.H."/>
            <person name="Sykes S."/>
            <person name="Tripathy S."/>
            <person name="van den Berg H."/>
            <person name="Vega-Arreguin J.C."/>
            <person name="Wawra S."/>
            <person name="Young S.K."/>
            <person name="Zeng Q."/>
            <person name="Dieguez-Uribeondo J."/>
            <person name="Russ C."/>
            <person name="Tyler B.M."/>
            <person name="van West P."/>
        </authorList>
    </citation>
    <scope>NUCLEOTIDE SEQUENCE [LARGE SCALE GENOMIC DNA]</scope>
    <source>
        <strain evidence="9 10">CBS 223.65</strain>
    </source>
</reference>
<dbReference type="GO" id="GO:0046872">
    <property type="term" value="F:metal ion binding"/>
    <property type="evidence" value="ECO:0007669"/>
    <property type="project" value="UniProtKB-KW"/>
</dbReference>
<gene>
    <name evidence="9" type="ORF">SPRG_12072</name>
</gene>
<keyword evidence="5" id="KW-0479">Metal-binding</keyword>
<dbReference type="InterPro" id="IPR013471">
    <property type="entry name" value="RNase_Z/BN"/>
</dbReference>
<keyword evidence="4" id="KW-0540">Nuclease</keyword>
<comment type="cofactor">
    <cofactor evidence="1">
        <name>Zn(2+)</name>
        <dbReference type="ChEBI" id="CHEBI:29105"/>
    </cofactor>
</comment>
<evidence type="ECO:0000256" key="2">
    <source>
        <dbReference type="ARBA" id="ARBA00011738"/>
    </source>
</evidence>
<proteinExistence type="inferred from homology"/>
<dbReference type="HAMAP" id="MF_01818">
    <property type="entry name" value="RNase_Z_BN"/>
    <property type="match status" value="1"/>
</dbReference>
<dbReference type="OMA" id="MHADHVM"/>
<dbReference type="STRING" id="695850.A0A067C6B0"/>
<dbReference type="CDD" id="cd07717">
    <property type="entry name" value="RNaseZ_ZiPD-like_MBL-fold"/>
    <property type="match status" value="1"/>
</dbReference>
<dbReference type="GO" id="GO:0005634">
    <property type="term" value="C:nucleus"/>
    <property type="evidence" value="ECO:0007669"/>
    <property type="project" value="TreeGrafter"/>
</dbReference>
<dbReference type="OrthoDB" id="527344at2759"/>
<dbReference type="PANTHER" id="PTHR46018:SF2">
    <property type="entry name" value="ZINC PHOSPHODIESTERASE ELAC PROTEIN 1"/>
    <property type="match status" value="1"/>
</dbReference>
<evidence type="ECO:0000313" key="9">
    <source>
        <dbReference type="EMBL" id="KDO22086.1"/>
    </source>
</evidence>
<evidence type="ECO:0000256" key="8">
    <source>
        <dbReference type="ARBA" id="ARBA00022833"/>
    </source>
</evidence>
<sequence>MPPAHVQPPTVEVVFLGTSSMMSSATRNVSGIGVSIAGDCWIFDAGEGIGLQLSKASLLLSAVSRIFVTHMHGDHVFGLMGLLLSAGNGGVAREIQVVGPPGLRRYLRRNFAESQSNMKCAQYYVDELWAPESTELVCEYAPLPFERDGANVVAGDDGSWRVPCPGPSAFHVRAAALRHTLEPCYGFVIQEQDYPGRVQLTPALRARLLRDDNAAFLREKYGMENPLQALSIVQSSATASVTLADGSLCQRDIAGPTRHGRRLCILGDTCDSRAIASLAVGADVVVHECTNAFIASLDGHATTSEEVEARTFVHGHSTPAMASRFAAAIGASRLVLTHFSRRYRDDASDEMTHAMTEIKAQCSAYYTGLVHCAHDLQHIRVPMREERTRDLVAEGAEAARVASAAADDAKAAATRFFQAHPTSSDGHTPHAQRLLS</sequence>
<keyword evidence="8" id="KW-0862">Zinc</keyword>
<evidence type="ECO:0000256" key="3">
    <source>
        <dbReference type="ARBA" id="ARBA00022694"/>
    </source>
</evidence>
<keyword evidence="7" id="KW-0378">Hydrolase</keyword>
<dbReference type="AlphaFoldDB" id="A0A067C6B0"/>
<keyword evidence="6" id="KW-0255">Endonuclease</keyword>
<dbReference type="KEGG" id="spar:SPRG_12072"/>
<dbReference type="EMBL" id="KK583275">
    <property type="protein sequence ID" value="KDO22086.1"/>
    <property type="molecule type" value="Genomic_DNA"/>
</dbReference>
<evidence type="ECO:0000256" key="1">
    <source>
        <dbReference type="ARBA" id="ARBA00001947"/>
    </source>
</evidence>
<evidence type="ECO:0000256" key="4">
    <source>
        <dbReference type="ARBA" id="ARBA00022722"/>
    </source>
</evidence>
<organism evidence="9 10">
    <name type="scientific">Saprolegnia parasitica (strain CBS 223.65)</name>
    <dbReference type="NCBI Taxonomy" id="695850"/>
    <lineage>
        <taxon>Eukaryota</taxon>
        <taxon>Sar</taxon>
        <taxon>Stramenopiles</taxon>
        <taxon>Oomycota</taxon>
        <taxon>Saprolegniomycetes</taxon>
        <taxon>Saprolegniales</taxon>
        <taxon>Saprolegniaceae</taxon>
        <taxon>Saprolegnia</taxon>
    </lineage>
</organism>
<dbReference type="Proteomes" id="UP000030745">
    <property type="component" value="Unassembled WGS sequence"/>
</dbReference>
<name>A0A067C6B0_SAPPC</name>